<dbReference type="Pfam" id="PF00400">
    <property type="entry name" value="WD40"/>
    <property type="match status" value="1"/>
</dbReference>
<protein>
    <submittedName>
        <fullName evidence="4">HET-domain-containing protein</fullName>
    </submittedName>
</protein>
<keyword evidence="1" id="KW-0677">Repeat</keyword>
<dbReference type="PANTHER" id="PTHR10622:SF13">
    <property type="entry name" value="NACHT DOMAIN-CONTAINING PROTEIN"/>
    <property type="match status" value="1"/>
</dbReference>
<dbReference type="Gene3D" id="2.130.10.10">
    <property type="entry name" value="YVTN repeat-like/Quinoprotein amine dehydrogenase"/>
    <property type="match status" value="1"/>
</dbReference>
<dbReference type="STRING" id="1460663.A0A177CHM7"/>
<dbReference type="PROSITE" id="PS50294">
    <property type="entry name" value="WD_REPEATS_REGION"/>
    <property type="match status" value="1"/>
</dbReference>
<dbReference type="PROSITE" id="PS50082">
    <property type="entry name" value="WD_REPEATS_2"/>
    <property type="match status" value="1"/>
</dbReference>
<evidence type="ECO:0000256" key="1">
    <source>
        <dbReference type="ARBA" id="ARBA00022737"/>
    </source>
</evidence>
<keyword evidence="2" id="KW-0853">WD repeat</keyword>
<evidence type="ECO:0000313" key="4">
    <source>
        <dbReference type="EMBL" id="OAG06349.1"/>
    </source>
</evidence>
<dbReference type="GeneID" id="28764403"/>
<keyword evidence="5" id="KW-1185">Reference proteome</keyword>
<dbReference type="SUPFAM" id="SSF50978">
    <property type="entry name" value="WD40 repeat-like"/>
    <property type="match status" value="1"/>
</dbReference>
<evidence type="ECO:0000259" key="3">
    <source>
        <dbReference type="PROSITE" id="PS50837"/>
    </source>
</evidence>
<dbReference type="EMBL" id="KV441552">
    <property type="protein sequence ID" value="OAG06349.1"/>
    <property type="molecule type" value="Genomic_DNA"/>
</dbReference>
<name>A0A177CHM7_9PLEO</name>
<gene>
    <name evidence="4" type="ORF">CC84DRAFT_1187273</name>
</gene>
<dbReference type="InterPro" id="IPR036322">
    <property type="entry name" value="WD40_repeat_dom_sf"/>
</dbReference>
<sequence length="773" mass="88192">MRLLQYSESGELSIHSFDDGAIPPYAILSHTWGADGDEVSFADVETGDSRTKPGYRKIIFCGERARDNGLEYFWIDTCCINKLNRAELSYAINSMFRWYQNAVKCYVYLLDVPSEKRKVSDEYTRTWEQDFRASNWFTRGWTLQELLAPSAVEFFCSEGKLLDNKISLAQQIHEITGIPKLAITGTRLSEFSINERLLWIQHHQTKFEEDKIYLLLGILNVYITPFYGEGTTNVRLIDPLDDKKRIINTKGGLLEGSYRWVLNNPSFKKWRSDSQGRLLWIKGDPSKGKTMLLCGLTDELKKSSSHSLSFFFYQGTNLALNNATAVLRGLLFSLVSQQPSLASHLRKRCLRALYLTLTYLVVDALNECIADLPKLLDLIIFTLSSSNRIKWLLSSRNELPIKQKLKSINAQARLSLELKENAEQVTHAVNMYIDEKLSYIESLEDATLRSQVREVALVVQELEKPKSWDPLEVVQEAPVGLHQLYDRMVDQIQKLPKRNLEKCQLLLSTISVAYRPLHLAELGSLCKLSGQVSTLIRNTRTLIAMCGSFLTIRDNQVYLIHQSVKDYISDEARATVFRHKGEVHYDIFSQSLKLMSSTLKRNIYGLNAPGFPINEVITPTTNPLTTTRYSCIHWIDHLCESTMNESARCNKDLQDGGAIYVFLQTFYLYWLEALSLCKVKDARRFIMYFKGAIEAAPLQAYVSAMVFSPRLSLVRKFFEREAPPWVSIKPPMTEDWSACLQTLEGHSGGVRSVAFSPDSRRLASTSVDKTVKV</sequence>
<organism evidence="4 5">
    <name type="scientific">Paraphaeosphaeria sporulosa</name>
    <dbReference type="NCBI Taxonomy" id="1460663"/>
    <lineage>
        <taxon>Eukaryota</taxon>
        <taxon>Fungi</taxon>
        <taxon>Dikarya</taxon>
        <taxon>Ascomycota</taxon>
        <taxon>Pezizomycotina</taxon>
        <taxon>Dothideomycetes</taxon>
        <taxon>Pleosporomycetidae</taxon>
        <taxon>Pleosporales</taxon>
        <taxon>Massarineae</taxon>
        <taxon>Didymosphaeriaceae</taxon>
        <taxon>Paraphaeosphaeria</taxon>
    </lineage>
</organism>
<evidence type="ECO:0000313" key="5">
    <source>
        <dbReference type="Proteomes" id="UP000077069"/>
    </source>
</evidence>
<dbReference type="PANTHER" id="PTHR10622">
    <property type="entry name" value="HET DOMAIN-CONTAINING PROTEIN"/>
    <property type="match status" value="1"/>
</dbReference>
<dbReference type="AlphaFoldDB" id="A0A177CHM7"/>
<feature type="repeat" description="WD" evidence="2">
    <location>
        <begin position="743"/>
        <end position="773"/>
    </location>
</feature>
<dbReference type="Proteomes" id="UP000077069">
    <property type="component" value="Unassembled WGS sequence"/>
</dbReference>
<dbReference type="InParanoid" id="A0A177CHM7"/>
<evidence type="ECO:0000256" key="2">
    <source>
        <dbReference type="PROSITE-ProRule" id="PRU00221"/>
    </source>
</evidence>
<dbReference type="InterPro" id="IPR001680">
    <property type="entry name" value="WD40_rpt"/>
</dbReference>
<proteinExistence type="predicted"/>
<dbReference type="InterPro" id="IPR056884">
    <property type="entry name" value="NPHP3-like_N"/>
</dbReference>
<reference evidence="4 5" key="1">
    <citation type="submission" date="2016-05" db="EMBL/GenBank/DDBJ databases">
        <title>Comparative analysis of secretome profiles of manganese(II)-oxidizing ascomycete fungi.</title>
        <authorList>
            <consortium name="DOE Joint Genome Institute"/>
            <person name="Zeiner C.A."/>
            <person name="Purvine S.O."/>
            <person name="Zink E.M."/>
            <person name="Wu S."/>
            <person name="Pasa-Tolic L."/>
            <person name="Chaput D.L."/>
            <person name="Haridas S."/>
            <person name="Grigoriev I.V."/>
            <person name="Santelli C.M."/>
            <person name="Hansel C.M."/>
        </authorList>
    </citation>
    <scope>NUCLEOTIDE SEQUENCE [LARGE SCALE GENOMIC DNA]</scope>
    <source>
        <strain evidence="4 5">AP3s5-JAC2a</strain>
    </source>
</reference>
<accession>A0A177CHM7</accession>
<dbReference type="InterPro" id="IPR010730">
    <property type="entry name" value="HET"/>
</dbReference>
<dbReference type="InterPro" id="IPR007111">
    <property type="entry name" value="NACHT_NTPase"/>
</dbReference>
<dbReference type="Pfam" id="PF06985">
    <property type="entry name" value="HET"/>
    <property type="match status" value="1"/>
</dbReference>
<dbReference type="Gene3D" id="3.40.50.300">
    <property type="entry name" value="P-loop containing nucleotide triphosphate hydrolases"/>
    <property type="match status" value="1"/>
</dbReference>
<dbReference type="InterPro" id="IPR015943">
    <property type="entry name" value="WD40/YVTN_repeat-like_dom_sf"/>
</dbReference>
<dbReference type="OrthoDB" id="538223at2759"/>
<dbReference type="InterPro" id="IPR027417">
    <property type="entry name" value="P-loop_NTPase"/>
</dbReference>
<dbReference type="RefSeq" id="XP_018036714.1">
    <property type="nucleotide sequence ID" value="XM_018180917.1"/>
</dbReference>
<feature type="domain" description="NACHT" evidence="3">
    <location>
        <begin position="277"/>
        <end position="396"/>
    </location>
</feature>
<dbReference type="PROSITE" id="PS50837">
    <property type="entry name" value="NACHT"/>
    <property type="match status" value="1"/>
</dbReference>
<dbReference type="Pfam" id="PF24883">
    <property type="entry name" value="NPHP3_N"/>
    <property type="match status" value="1"/>
</dbReference>